<dbReference type="Proteomes" id="UP000324595">
    <property type="component" value="Unassembled WGS sequence"/>
</dbReference>
<reference evidence="1 2" key="1">
    <citation type="submission" date="2019-07" db="EMBL/GenBank/DDBJ databases">
        <title>Genomic Encyclopedia of Archaeal and Bacterial Type Strains, Phase II (KMG-II): from individual species to whole genera.</title>
        <authorList>
            <person name="Goeker M."/>
        </authorList>
    </citation>
    <scope>NUCLEOTIDE SEQUENCE [LARGE SCALE GENOMIC DNA]</scope>
    <source>
        <strain evidence="1 2">DSM 21935</strain>
    </source>
</reference>
<dbReference type="EMBL" id="VNHY01000004">
    <property type="protein sequence ID" value="TYP92036.1"/>
    <property type="molecule type" value="Genomic_DNA"/>
</dbReference>
<evidence type="ECO:0000313" key="1">
    <source>
        <dbReference type="EMBL" id="TYP92036.1"/>
    </source>
</evidence>
<gene>
    <name evidence="1" type="ORF">LX73_2282</name>
</gene>
<accession>A0A5D3YF53</accession>
<organism evidence="1 2">
    <name type="scientific">Fodinibius salinus</name>
    <dbReference type="NCBI Taxonomy" id="860790"/>
    <lineage>
        <taxon>Bacteria</taxon>
        <taxon>Pseudomonadati</taxon>
        <taxon>Balneolota</taxon>
        <taxon>Balneolia</taxon>
        <taxon>Balneolales</taxon>
        <taxon>Balneolaceae</taxon>
        <taxon>Fodinibius</taxon>
    </lineage>
</organism>
<evidence type="ECO:0000313" key="2">
    <source>
        <dbReference type="Proteomes" id="UP000324595"/>
    </source>
</evidence>
<comment type="caution">
    <text evidence="1">The sequence shown here is derived from an EMBL/GenBank/DDBJ whole genome shotgun (WGS) entry which is preliminary data.</text>
</comment>
<protein>
    <submittedName>
        <fullName evidence="1">Uncharacterized protein</fullName>
    </submittedName>
</protein>
<keyword evidence="2" id="KW-1185">Reference proteome</keyword>
<dbReference type="RefSeq" id="WP_148899601.1">
    <property type="nucleotide sequence ID" value="NZ_VNHY01000004.1"/>
</dbReference>
<proteinExistence type="predicted"/>
<dbReference type="AlphaFoldDB" id="A0A5D3YF53"/>
<sequence length="115" mass="12867">MKIQTFAYISALSVDGQELPIADQQTIELEFSAIDTGGGFKDPILDFSIPLDDMELHSSNPQQISLELRNPKDKDHSVSFSCQGDIAVSDQQMNARLKEEQLSRELIGFVLKLLR</sequence>
<dbReference type="OrthoDB" id="1525100at2"/>
<name>A0A5D3YF53_9BACT</name>